<evidence type="ECO:0000313" key="3">
    <source>
        <dbReference type="Proteomes" id="UP001149165"/>
    </source>
</evidence>
<dbReference type="EMBL" id="JAPQKH010000008">
    <property type="protein sequence ID" value="KAJ5083515.1"/>
    <property type="molecule type" value="Genomic_DNA"/>
</dbReference>
<protein>
    <submittedName>
        <fullName evidence="2">Uncharacterized protein</fullName>
    </submittedName>
</protein>
<sequence length="333" mass="37005">MRSPKRDIQPSDEGIGCQPSVSHDTDIVEKLARIESSQAEHLIPQSSLNETTQTISEKAANKSAGLNTARQNSEFTKTGLMNSMDHTKSMESTTTNPPEPATSTRPSTTRDTMALPNHVLSGKRKPQVDDKKLARDNPTKSNKLAAKAKIAPQDTATTQQKARSRKVAAKSKPSTTNTKASSAKEPTDTKTPKPDLKRKPSKSSEPSPPPSPKKRKVSFELPETDISDPEHSIIQELRVVRSLSAELKDIEQKLSKSRSKVVIKMLADRSQLLQSIEEKMMTISTDIYQQPRSLQSGLIEVYREQLEEEPHSRIKWDEFDSDDDNPPTPMICD</sequence>
<reference evidence="2" key="2">
    <citation type="journal article" date="2023" name="IMA Fungus">
        <title>Comparative genomic study of the Penicillium genus elucidates a diverse pangenome and 15 lateral gene transfer events.</title>
        <authorList>
            <person name="Petersen C."/>
            <person name="Sorensen T."/>
            <person name="Nielsen M.R."/>
            <person name="Sondergaard T.E."/>
            <person name="Sorensen J.L."/>
            <person name="Fitzpatrick D.A."/>
            <person name="Frisvad J.C."/>
            <person name="Nielsen K.L."/>
        </authorList>
    </citation>
    <scope>NUCLEOTIDE SEQUENCE</scope>
    <source>
        <strain evidence="2">IBT 30069</strain>
    </source>
</reference>
<feature type="compositionally biased region" description="Polar residues" evidence="1">
    <location>
        <begin position="38"/>
        <end position="56"/>
    </location>
</feature>
<proteinExistence type="predicted"/>
<accession>A0A9W9EKR6</accession>
<evidence type="ECO:0000313" key="2">
    <source>
        <dbReference type="EMBL" id="KAJ5083515.1"/>
    </source>
</evidence>
<feature type="compositionally biased region" description="Basic and acidic residues" evidence="1">
    <location>
        <begin position="309"/>
        <end position="318"/>
    </location>
</feature>
<dbReference type="AlphaFoldDB" id="A0A9W9EKR6"/>
<name>A0A9W9EKR6_9EURO</name>
<keyword evidence="3" id="KW-1185">Reference proteome</keyword>
<gene>
    <name evidence="2" type="ORF">N7456_012942</name>
</gene>
<feature type="region of interest" description="Disordered" evidence="1">
    <location>
        <begin position="38"/>
        <end position="232"/>
    </location>
</feature>
<feature type="compositionally biased region" description="Basic and acidic residues" evidence="1">
    <location>
        <begin position="126"/>
        <end position="138"/>
    </location>
</feature>
<evidence type="ECO:0000256" key="1">
    <source>
        <dbReference type="SAM" id="MobiDB-lite"/>
    </source>
</evidence>
<feature type="compositionally biased region" description="Polar residues" evidence="1">
    <location>
        <begin position="64"/>
        <end position="81"/>
    </location>
</feature>
<feature type="compositionally biased region" description="Basic and acidic residues" evidence="1">
    <location>
        <begin position="185"/>
        <end position="198"/>
    </location>
</feature>
<comment type="caution">
    <text evidence="2">The sequence shown here is derived from an EMBL/GenBank/DDBJ whole genome shotgun (WGS) entry which is preliminary data.</text>
</comment>
<feature type="region of interest" description="Disordered" evidence="1">
    <location>
        <begin position="1"/>
        <end position="23"/>
    </location>
</feature>
<feature type="compositionally biased region" description="Polar residues" evidence="1">
    <location>
        <begin position="90"/>
        <end position="111"/>
    </location>
</feature>
<reference evidence="2" key="1">
    <citation type="submission" date="2022-11" db="EMBL/GenBank/DDBJ databases">
        <authorList>
            <person name="Petersen C."/>
        </authorList>
    </citation>
    <scope>NUCLEOTIDE SEQUENCE</scope>
    <source>
        <strain evidence="2">IBT 30069</strain>
    </source>
</reference>
<dbReference type="OrthoDB" id="4365732at2759"/>
<dbReference type="Proteomes" id="UP001149165">
    <property type="component" value="Unassembled WGS sequence"/>
</dbReference>
<feature type="region of interest" description="Disordered" evidence="1">
    <location>
        <begin position="309"/>
        <end position="333"/>
    </location>
</feature>
<organism evidence="2 3">
    <name type="scientific">Penicillium angulare</name>
    <dbReference type="NCBI Taxonomy" id="116970"/>
    <lineage>
        <taxon>Eukaryota</taxon>
        <taxon>Fungi</taxon>
        <taxon>Dikarya</taxon>
        <taxon>Ascomycota</taxon>
        <taxon>Pezizomycotina</taxon>
        <taxon>Eurotiomycetes</taxon>
        <taxon>Eurotiomycetidae</taxon>
        <taxon>Eurotiales</taxon>
        <taxon>Aspergillaceae</taxon>
        <taxon>Penicillium</taxon>
    </lineage>
</organism>